<evidence type="ECO:0000256" key="2">
    <source>
        <dbReference type="ARBA" id="ARBA00022679"/>
    </source>
</evidence>
<keyword evidence="2 3" id="KW-0808">Transferase</keyword>
<dbReference type="Pfam" id="PF02801">
    <property type="entry name" value="Ketoacyl-synt_C"/>
    <property type="match status" value="1"/>
</dbReference>
<evidence type="ECO:0000256" key="1">
    <source>
        <dbReference type="ARBA" id="ARBA00008467"/>
    </source>
</evidence>
<dbReference type="SMART" id="SM00825">
    <property type="entry name" value="PKS_KS"/>
    <property type="match status" value="1"/>
</dbReference>
<dbReference type="PATRIC" id="fig|299146.4.peg.1502"/>
<dbReference type="RefSeq" id="WP_091192519.1">
    <property type="nucleotide sequence ID" value="NZ_LT594324.1"/>
</dbReference>
<keyword evidence="7" id="KW-1185">Reference proteome</keyword>
<dbReference type="AlphaFoldDB" id="A0A1A8ZE08"/>
<reference evidence="6 7" key="1">
    <citation type="submission" date="2016-06" db="EMBL/GenBank/DDBJ databases">
        <authorList>
            <person name="Kjaerup R.B."/>
            <person name="Dalgaard T.S."/>
            <person name="Juul-Madsen H.R."/>
        </authorList>
    </citation>
    <scope>NUCLEOTIDE SEQUENCE [LARGE SCALE GENOMIC DNA]</scope>
    <source>
        <strain evidence="6 7">DSM 45248</strain>
    </source>
</reference>
<dbReference type="PANTHER" id="PTHR11712">
    <property type="entry name" value="POLYKETIDE SYNTHASE-RELATED"/>
    <property type="match status" value="1"/>
</dbReference>
<dbReference type="OrthoDB" id="9808669at2"/>
<evidence type="ECO:0000256" key="4">
    <source>
        <dbReference type="SAM" id="MobiDB-lite"/>
    </source>
</evidence>
<feature type="region of interest" description="Disordered" evidence="4">
    <location>
        <begin position="410"/>
        <end position="442"/>
    </location>
</feature>
<dbReference type="InterPro" id="IPR014031">
    <property type="entry name" value="Ketoacyl_synth_C"/>
</dbReference>
<dbReference type="SUPFAM" id="SSF53901">
    <property type="entry name" value="Thiolase-like"/>
    <property type="match status" value="2"/>
</dbReference>
<dbReference type="PROSITE" id="PS00606">
    <property type="entry name" value="KS3_1"/>
    <property type="match status" value="1"/>
</dbReference>
<accession>A0A1A8ZE08</accession>
<evidence type="ECO:0000313" key="6">
    <source>
        <dbReference type="EMBL" id="SBT42235.1"/>
    </source>
</evidence>
<comment type="similarity">
    <text evidence="1 3">Belongs to the thiolase-like superfamily. Beta-ketoacyl-ACP synthases family.</text>
</comment>
<dbReference type="GO" id="GO:0006633">
    <property type="term" value="P:fatty acid biosynthetic process"/>
    <property type="evidence" value="ECO:0007669"/>
    <property type="project" value="InterPro"/>
</dbReference>
<evidence type="ECO:0000259" key="5">
    <source>
        <dbReference type="PROSITE" id="PS52004"/>
    </source>
</evidence>
<dbReference type="InterPro" id="IPR014030">
    <property type="entry name" value="Ketoacyl_synth_N"/>
</dbReference>
<protein>
    <submittedName>
        <fullName evidence="6">3-oxoacyl-[acyl-carrier-protein] synthase II</fullName>
    </submittedName>
</protein>
<dbReference type="CDD" id="cd00834">
    <property type="entry name" value="KAS_I_II"/>
    <property type="match status" value="1"/>
</dbReference>
<evidence type="ECO:0000313" key="7">
    <source>
        <dbReference type="Proteomes" id="UP000198765"/>
    </source>
</evidence>
<gene>
    <name evidence="6" type="ORF">GA0070621_1450</name>
</gene>
<dbReference type="PANTHER" id="PTHR11712:SF336">
    <property type="entry name" value="3-OXOACYL-[ACYL-CARRIER-PROTEIN] SYNTHASE, MITOCHONDRIAL"/>
    <property type="match status" value="1"/>
</dbReference>
<dbReference type="InterPro" id="IPR000794">
    <property type="entry name" value="Beta-ketoacyl_synthase"/>
</dbReference>
<evidence type="ECO:0000256" key="3">
    <source>
        <dbReference type="RuleBase" id="RU003694"/>
    </source>
</evidence>
<dbReference type="InterPro" id="IPR016039">
    <property type="entry name" value="Thiolase-like"/>
</dbReference>
<dbReference type="EMBL" id="LT594324">
    <property type="protein sequence ID" value="SBT42235.1"/>
    <property type="molecule type" value="Genomic_DNA"/>
</dbReference>
<sequence>MTAVITGMGLFTPAGRGVEETFTALTTGRSGLRRPPEGHPARDCLEVAGVLPEIDPRGVASGPETRVLDRIVLLALLTAAEALADAGIEVGRDVDPGRIGVIVGGVGGMSTLESQVLARAARGRAAVSPYLLTGILPNMPAARIAIAHGIRGYTSSVGTACASGAQAVADAVRLIRTGEADVVLCGASEAPLFPTFADTFGNARALARGWDEPAEASRPFDKRRNGFVLAEGAALLVLERAEHAAARGVTGYAEVAGYGVNTDAYHPTAPRPDGAGAAECMRRALASGAVAAAQVGYVNAHGTGTRLGDTAETTALAEVFGVGGVPVSSTKGLTGHLLGASGVLEAAATALALGRGLLPPTYHLDDPDPDCAADHVRAAPRATRAEIALTNSFGFGGQNVSLLLRRVTGDCSGSRRGGRRAEPERSSAARRAAGAPAAGAGR</sequence>
<dbReference type="GO" id="GO:0004315">
    <property type="term" value="F:3-oxoacyl-[acyl-carrier-protein] synthase activity"/>
    <property type="evidence" value="ECO:0007669"/>
    <property type="project" value="InterPro"/>
</dbReference>
<dbReference type="Proteomes" id="UP000198765">
    <property type="component" value="Chromosome I"/>
</dbReference>
<name>A0A1A8ZE08_9ACTN</name>
<dbReference type="Gene3D" id="3.40.47.10">
    <property type="match status" value="1"/>
</dbReference>
<feature type="compositionally biased region" description="Low complexity" evidence="4">
    <location>
        <begin position="429"/>
        <end position="442"/>
    </location>
</feature>
<dbReference type="InterPro" id="IPR020841">
    <property type="entry name" value="PKS_Beta-ketoAc_synthase_dom"/>
</dbReference>
<dbReference type="InterPro" id="IPR018201">
    <property type="entry name" value="Ketoacyl_synth_AS"/>
</dbReference>
<dbReference type="Pfam" id="PF00109">
    <property type="entry name" value="ketoacyl-synt"/>
    <property type="match status" value="1"/>
</dbReference>
<feature type="domain" description="Ketosynthase family 3 (KS3)" evidence="5">
    <location>
        <begin position="1"/>
        <end position="406"/>
    </location>
</feature>
<dbReference type="NCBIfam" id="NF005589">
    <property type="entry name" value="PRK07314.1"/>
    <property type="match status" value="1"/>
</dbReference>
<organism evidence="6 7">
    <name type="scientific">Micromonospora narathiwatensis</name>
    <dbReference type="NCBI Taxonomy" id="299146"/>
    <lineage>
        <taxon>Bacteria</taxon>
        <taxon>Bacillati</taxon>
        <taxon>Actinomycetota</taxon>
        <taxon>Actinomycetes</taxon>
        <taxon>Micromonosporales</taxon>
        <taxon>Micromonosporaceae</taxon>
        <taxon>Micromonospora</taxon>
    </lineage>
</organism>
<proteinExistence type="inferred from homology"/>
<dbReference type="PROSITE" id="PS52004">
    <property type="entry name" value="KS3_2"/>
    <property type="match status" value="1"/>
</dbReference>